<name>A0A9P4M757_9PEZI</name>
<evidence type="ECO:0000256" key="1">
    <source>
        <dbReference type="SAM" id="MobiDB-lite"/>
    </source>
</evidence>
<feature type="compositionally biased region" description="Low complexity" evidence="1">
    <location>
        <begin position="53"/>
        <end position="68"/>
    </location>
</feature>
<organism evidence="3 4">
    <name type="scientific">Rhizodiscina lignyota</name>
    <dbReference type="NCBI Taxonomy" id="1504668"/>
    <lineage>
        <taxon>Eukaryota</taxon>
        <taxon>Fungi</taxon>
        <taxon>Dikarya</taxon>
        <taxon>Ascomycota</taxon>
        <taxon>Pezizomycotina</taxon>
        <taxon>Dothideomycetes</taxon>
        <taxon>Pleosporomycetidae</taxon>
        <taxon>Aulographales</taxon>
        <taxon>Rhizodiscinaceae</taxon>
        <taxon>Rhizodiscina</taxon>
    </lineage>
</organism>
<reference evidence="3" key="1">
    <citation type="journal article" date="2020" name="Stud. Mycol.">
        <title>101 Dothideomycetes genomes: a test case for predicting lifestyles and emergence of pathogens.</title>
        <authorList>
            <person name="Haridas S."/>
            <person name="Albert R."/>
            <person name="Binder M."/>
            <person name="Bloem J."/>
            <person name="Labutti K."/>
            <person name="Salamov A."/>
            <person name="Andreopoulos B."/>
            <person name="Baker S."/>
            <person name="Barry K."/>
            <person name="Bills G."/>
            <person name="Bluhm B."/>
            <person name="Cannon C."/>
            <person name="Castanera R."/>
            <person name="Culley D."/>
            <person name="Daum C."/>
            <person name="Ezra D."/>
            <person name="Gonzalez J."/>
            <person name="Henrissat B."/>
            <person name="Kuo A."/>
            <person name="Liang C."/>
            <person name="Lipzen A."/>
            <person name="Lutzoni F."/>
            <person name="Magnuson J."/>
            <person name="Mondo S."/>
            <person name="Nolan M."/>
            <person name="Ohm R."/>
            <person name="Pangilinan J."/>
            <person name="Park H.-J."/>
            <person name="Ramirez L."/>
            <person name="Alfaro M."/>
            <person name="Sun H."/>
            <person name="Tritt A."/>
            <person name="Yoshinaga Y."/>
            <person name="Zwiers L.-H."/>
            <person name="Turgeon B."/>
            <person name="Goodwin S."/>
            <person name="Spatafora J."/>
            <person name="Crous P."/>
            <person name="Grigoriev I."/>
        </authorList>
    </citation>
    <scope>NUCLEOTIDE SEQUENCE</scope>
    <source>
        <strain evidence="3">CBS 133067</strain>
    </source>
</reference>
<sequence length="592" mass="64772">MAEQATDQPPVVPPAAETAVEVADTTSGDAPAADPAVAAPPTADDAPSKAEEPATTTVDTDKPTAPTTADDDPATTEDKTMADVNGDKAEPAAEDAPAADGTPGTGKKDNKRRKSSAVLPEHKNKSLKKKQSKSVLHLNVEPGQFWFVRMKGYPPWPAVICDEEMLPTVLLQNRPVSAMRTDGSYREDFLEDGKNARDRRYPVMFLGTNEFNWVVNTDLEPLDMDEIKAEVSKETRGKKTIALWEAYHVAAEEHTLDEFKEMLRDHEKRVAVEAEEKAAKEAKKAEKAEKAAAEKEKKTPKKPAAKDEDGDETMGGTEGKKKSTQKKEGKKRKASEDLEDEVPSGPKRLKINNKDADLANQEKKKEAKPRKKPTKPTKDDEPLIPAEPVVSEKEKQEKKEKHVLYLRHRLQKGFLSRDQAPKEEEMDSMNDYFNQLEACLDLEVHIIRATKINKVLKAILKLDTIPKDDEYKFKDRSNVMLNNWNKVLAATGAADGDAAAETPTTTEAPKPLMNGASHDEEKSEEPKDAAMSEPAEGPQETTELGNGAVDEADADVSMTDAKATEAEAPPAASAAKEEDKPVAVAEEESATA</sequence>
<accession>A0A9P4M757</accession>
<dbReference type="PROSITE" id="PS50812">
    <property type="entry name" value="PWWP"/>
    <property type="match status" value="1"/>
</dbReference>
<dbReference type="Pfam" id="PF00855">
    <property type="entry name" value="PWWP"/>
    <property type="match status" value="1"/>
</dbReference>
<comment type="caution">
    <text evidence="3">The sequence shown here is derived from an EMBL/GenBank/DDBJ whole genome shotgun (WGS) entry which is preliminary data.</text>
</comment>
<feature type="region of interest" description="Disordered" evidence="1">
    <location>
        <begin position="274"/>
        <end position="396"/>
    </location>
</feature>
<feature type="compositionally biased region" description="Basic and acidic residues" evidence="1">
    <location>
        <begin position="318"/>
        <end position="327"/>
    </location>
</feature>
<protein>
    <recommendedName>
        <fullName evidence="2">PWWP domain-containing protein</fullName>
    </recommendedName>
</protein>
<dbReference type="InterPro" id="IPR000313">
    <property type="entry name" value="PWWP_dom"/>
</dbReference>
<keyword evidence="4" id="KW-1185">Reference proteome</keyword>
<feature type="compositionally biased region" description="Basic and acidic residues" evidence="1">
    <location>
        <begin position="352"/>
        <end position="365"/>
    </location>
</feature>
<dbReference type="OrthoDB" id="62853at2759"/>
<evidence type="ECO:0000313" key="4">
    <source>
        <dbReference type="Proteomes" id="UP000799772"/>
    </source>
</evidence>
<evidence type="ECO:0000259" key="2">
    <source>
        <dbReference type="PROSITE" id="PS50812"/>
    </source>
</evidence>
<feature type="region of interest" description="Disordered" evidence="1">
    <location>
        <begin position="1"/>
        <end position="133"/>
    </location>
</feature>
<feature type="compositionally biased region" description="Basic and acidic residues" evidence="1">
    <location>
        <begin position="76"/>
        <end position="91"/>
    </location>
</feature>
<proteinExistence type="predicted"/>
<feature type="compositionally biased region" description="Basic and acidic residues" evidence="1">
    <location>
        <begin position="274"/>
        <end position="297"/>
    </location>
</feature>
<dbReference type="AlphaFoldDB" id="A0A9P4M757"/>
<evidence type="ECO:0000313" key="3">
    <source>
        <dbReference type="EMBL" id="KAF2099640.1"/>
    </source>
</evidence>
<dbReference type="EMBL" id="ML978125">
    <property type="protein sequence ID" value="KAF2099640.1"/>
    <property type="molecule type" value="Genomic_DNA"/>
</dbReference>
<dbReference type="SMART" id="SM00293">
    <property type="entry name" value="PWWP"/>
    <property type="match status" value="1"/>
</dbReference>
<feature type="compositionally biased region" description="Basic residues" evidence="1">
    <location>
        <begin position="366"/>
        <end position="375"/>
    </location>
</feature>
<feature type="compositionally biased region" description="Low complexity" evidence="1">
    <location>
        <begin position="14"/>
        <end position="45"/>
    </location>
</feature>
<gene>
    <name evidence="3" type="ORF">NA57DRAFT_75143</name>
</gene>
<feature type="domain" description="PWWP" evidence="2">
    <location>
        <begin position="142"/>
        <end position="225"/>
    </location>
</feature>
<feature type="compositionally biased region" description="Basic and acidic residues" evidence="1">
    <location>
        <begin position="517"/>
        <end position="530"/>
    </location>
</feature>
<dbReference type="SUPFAM" id="SSF63748">
    <property type="entry name" value="Tudor/PWWP/MBT"/>
    <property type="match status" value="1"/>
</dbReference>
<feature type="region of interest" description="Disordered" evidence="1">
    <location>
        <begin position="495"/>
        <end position="592"/>
    </location>
</feature>
<feature type="compositionally biased region" description="Low complexity" evidence="1">
    <location>
        <begin position="495"/>
        <end position="509"/>
    </location>
</feature>
<dbReference type="Gene3D" id="2.30.30.140">
    <property type="match status" value="1"/>
</dbReference>
<dbReference type="Proteomes" id="UP000799772">
    <property type="component" value="Unassembled WGS sequence"/>
</dbReference>